<keyword evidence="6" id="KW-1185">Reference proteome</keyword>
<dbReference type="GO" id="GO:0016020">
    <property type="term" value="C:membrane"/>
    <property type="evidence" value="ECO:0007669"/>
    <property type="project" value="UniProtKB-SubCell"/>
</dbReference>
<evidence type="ECO:0000259" key="4">
    <source>
        <dbReference type="Pfam" id="PF13947"/>
    </source>
</evidence>
<dbReference type="Pfam" id="PF13947">
    <property type="entry name" value="GUB_WAK_bind"/>
    <property type="match status" value="1"/>
</dbReference>
<dbReference type="GO" id="GO:0030247">
    <property type="term" value="F:polysaccharide binding"/>
    <property type="evidence" value="ECO:0007669"/>
    <property type="project" value="InterPro"/>
</dbReference>
<dbReference type="PANTHER" id="PTHR33355">
    <property type="entry name" value="WALL-ASSOCIATED RECEPTOR KINASE CARBOXY-TERMINAL PROTEIN-RELATED"/>
    <property type="match status" value="1"/>
</dbReference>
<name>A0AAV1CVJ9_OLDCO</name>
<comment type="subcellular location">
    <subcellularLocation>
        <location evidence="1">Membrane</location>
        <topology evidence="1">Single-pass membrane protein</topology>
    </subcellularLocation>
</comment>
<dbReference type="PANTHER" id="PTHR33355:SF12">
    <property type="entry name" value="WALL-ASSOCIATED RECEPTOR KINASE CARBOXY-TERMINAL PROTEIN"/>
    <property type="match status" value="1"/>
</dbReference>
<evidence type="ECO:0000313" key="6">
    <source>
        <dbReference type="Proteomes" id="UP001161247"/>
    </source>
</evidence>
<sequence>MVNRTMVLVFVLPLLILVVKMPPIFLPVLCSSCRSSCDGIPIEYPFGISDGCGSPQYRHMLDCSGGGGGGGGSEEALFFITPSGNNKVQSIDYDTEALTIFDQAIQPSDGNVFIPMNCSGGSKVVLNMSSICFNISGHSCYELYEGCSSFRVFTDINNDLPPCCFIKYNNVKNNMSELKCSHYTSIYDVGKLTKEEEPVNWPFGMKLSFQNPASSSSPGCDRCRNSGGACGFDVLTLRNTCICNSTFNTTTQCYEIQQHHVEEPAPIPAATMDQDDHIIQEIFGVC</sequence>
<protein>
    <submittedName>
        <fullName evidence="5">OLC1v1036510C1</fullName>
    </submittedName>
</protein>
<feature type="domain" description="Wall-associated receptor kinase galacturonan-binding" evidence="4">
    <location>
        <begin position="33"/>
        <end position="101"/>
    </location>
</feature>
<reference evidence="5" key="1">
    <citation type="submission" date="2023-03" db="EMBL/GenBank/DDBJ databases">
        <authorList>
            <person name="Julca I."/>
        </authorList>
    </citation>
    <scope>NUCLEOTIDE SEQUENCE</scope>
</reference>
<feature type="chain" id="PRO_5043852593" evidence="3">
    <location>
        <begin position="22"/>
        <end position="286"/>
    </location>
</feature>
<gene>
    <name evidence="5" type="ORF">OLC1_LOCUS9628</name>
</gene>
<dbReference type="Proteomes" id="UP001161247">
    <property type="component" value="Chromosome 3"/>
</dbReference>
<dbReference type="AlphaFoldDB" id="A0AAV1CVJ9"/>
<accession>A0AAV1CVJ9</accession>
<dbReference type="EMBL" id="OX459120">
    <property type="protein sequence ID" value="CAI9099655.1"/>
    <property type="molecule type" value="Genomic_DNA"/>
</dbReference>
<feature type="signal peptide" evidence="3">
    <location>
        <begin position="1"/>
        <end position="21"/>
    </location>
</feature>
<evidence type="ECO:0000256" key="3">
    <source>
        <dbReference type="SAM" id="SignalP"/>
    </source>
</evidence>
<organism evidence="5 6">
    <name type="scientific">Oldenlandia corymbosa var. corymbosa</name>
    <dbReference type="NCBI Taxonomy" id="529605"/>
    <lineage>
        <taxon>Eukaryota</taxon>
        <taxon>Viridiplantae</taxon>
        <taxon>Streptophyta</taxon>
        <taxon>Embryophyta</taxon>
        <taxon>Tracheophyta</taxon>
        <taxon>Spermatophyta</taxon>
        <taxon>Magnoliopsida</taxon>
        <taxon>eudicotyledons</taxon>
        <taxon>Gunneridae</taxon>
        <taxon>Pentapetalae</taxon>
        <taxon>asterids</taxon>
        <taxon>lamiids</taxon>
        <taxon>Gentianales</taxon>
        <taxon>Rubiaceae</taxon>
        <taxon>Rubioideae</taxon>
        <taxon>Spermacoceae</taxon>
        <taxon>Hedyotis-Oldenlandia complex</taxon>
        <taxon>Oldenlandia</taxon>
    </lineage>
</organism>
<dbReference type="InterPro" id="IPR025287">
    <property type="entry name" value="WAK_GUB"/>
</dbReference>
<evidence type="ECO:0000256" key="1">
    <source>
        <dbReference type="ARBA" id="ARBA00004167"/>
    </source>
</evidence>
<proteinExistence type="predicted"/>
<evidence type="ECO:0000313" key="5">
    <source>
        <dbReference type="EMBL" id="CAI9099655.1"/>
    </source>
</evidence>
<keyword evidence="2 3" id="KW-0732">Signal</keyword>
<evidence type="ECO:0000256" key="2">
    <source>
        <dbReference type="ARBA" id="ARBA00022729"/>
    </source>
</evidence>